<name>A0ABQ8P8L9_9CRYT</name>
<keyword evidence="3" id="KW-1185">Reference proteome</keyword>
<feature type="compositionally biased region" description="Polar residues" evidence="1">
    <location>
        <begin position="114"/>
        <end position="145"/>
    </location>
</feature>
<accession>A0ABQ8P8L9</accession>
<feature type="region of interest" description="Disordered" evidence="1">
    <location>
        <begin position="174"/>
        <end position="201"/>
    </location>
</feature>
<comment type="caution">
    <text evidence="2">The sequence shown here is derived from an EMBL/GenBank/DDBJ whole genome shotgun (WGS) entry which is preliminary data.</text>
</comment>
<evidence type="ECO:0008006" key="4">
    <source>
        <dbReference type="Google" id="ProtNLM"/>
    </source>
</evidence>
<gene>
    <name evidence="2" type="ORF">OJ252_1221</name>
</gene>
<dbReference type="SMART" id="SM00015">
    <property type="entry name" value="IQ"/>
    <property type="match status" value="3"/>
</dbReference>
<dbReference type="InterPro" id="IPR027417">
    <property type="entry name" value="P-loop_NTPase"/>
</dbReference>
<evidence type="ECO:0000313" key="2">
    <source>
        <dbReference type="EMBL" id="KAJ1612543.1"/>
    </source>
</evidence>
<evidence type="ECO:0000313" key="3">
    <source>
        <dbReference type="Proteomes" id="UP001071777"/>
    </source>
</evidence>
<feature type="region of interest" description="Disordered" evidence="1">
    <location>
        <begin position="80"/>
        <end position="145"/>
    </location>
</feature>
<feature type="compositionally biased region" description="Low complexity" evidence="1">
    <location>
        <begin position="96"/>
        <end position="113"/>
    </location>
</feature>
<dbReference type="Gene3D" id="1.20.5.190">
    <property type="match status" value="1"/>
</dbReference>
<dbReference type="CDD" id="cd23767">
    <property type="entry name" value="IQCD"/>
    <property type="match status" value="1"/>
</dbReference>
<dbReference type="Pfam" id="PF00612">
    <property type="entry name" value="IQ"/>
    <property type="match status" value="2"/>
</dbReference>
<organism evidence="2 3">
    <name type="scientific">Cryptosporidium canis</name>
    <dbReference type="NCBI Taxonomy" id="195482"/>
    <lineage>
        <taxon>Eukaryota</taxon>
        <taxon>Sar</taxon>
        <taxon>Alveolata</taxon>
        <taxon>Apicomplexa</taxon>
        <taxon>Conoidasida</taxon>
        <taxon>Coccidia</taxon>
        <taxon>Eucoccidiorida</taxon>
        <taxon>Eimeriorina</taxon>
        <taxon>Cryptosporidiidae</taxon>
        <taxon>Cryptosporidium</taxon>
    </lineage>
</organism>
<feature type="region of interest" description="Disordered" evidence="1">
    <location>
        <begin position="1"/>
        <end position="21"/>
    </location>
</feature>
<sequence>MFSRIYNRNIDGSNQGSGKSNRFRITLRDRMNSRESLNLPVPESGSVVNHQEREDSLLLRRSSTIGRVIQNGSQQVFYPVNPNNNFTRQPMRGRYNSNMIQSSNSSSRQKSSQEFMGTRSSSNEQGSVYSLRSNSDLASNTSPSTGLVGVQHFVVHGDRSKSRVSSIPIERVQAEKLSSSKSQMDEIGDSENEGMNSNRNRAGLPLELYSLAEDSVRKVSPEFPLGKEDSVRGAHQESKKDRILVRSILLDTQKLPDLEILPTKSEGDHHESRSLSCGYDRSIGQLIPRLDKSAFYFVRFNLLLHLAAIVIQCYYRRYLCKKYLHFRKLGPIKLLNSSALQIQACWRGFLTRFGASLRGDVFPDRSRYCWSALHEKHLCEIVQKRSMSAKCIQKYWRGVYIQNVNLEREILANSIFSARSLARETIQRFITGHLVRRTLDSRYRLVPIKWGWSVEEISRIFILQRTKNGWSEPKRMWFSPGENFYKYNLFLPNGIHFIVFKVYYKGAEKDREFEILCNSSLETTPNDEFQFVNSIGVHANNYPISALKHMRDLISSIHFSRATSMEEIRSSASDEVVEDDLSFIALSPSCRGTLDLEYSETDYTSSPYKEDLEALRNDLIKTPSTDLGYSPEIHHFIH</sequence>
<dbReference type="Proteomes" id="UP001071777">
    <property type="component" value="Unassembled WGS sequence"/>
</dbReference>
<reference evidence="2" key="1">
    <citation type="submission" date="2022-10" db="EMBL/GenBank/DDBJ databases">
        <title>Adaptive evolution leads to modifications in subtelomeric GC content in a zoonotic Cryptosporidium species.</title>
        <authorList>
            <person name="Li J."/>
            <person name="Feng Y."/>
            <person name="Xiao L."/>
        </authorList>
    </citation>
    <scope>NUCLEOTIDE SEQUENCE</scope>
    <source>
        <strain evidence="2">25894</strain>
    </source>
</reference>
<dbReference type="SUPFAM" id="SSF52540">
    <property type="entry name" value="P-loop containing nucleoside triphosphate hydrolases"/>
    <property type="match status" value="1"/>
</dbReference>
<feature type="compositionally biased region" description="Polar residues" evidence="1">
    <location>
        <begin position="10"/>
        <end position="20"/>
    </location>
</feature>
<protein>
    <recommendedName>
        <fullName evidence="4">IQ calmodulin-binding motif family protein</fullName>
    </recommendedName>
</protein>
<proteinExistence type="predicted"/>
<dbReference type="InterPro" id="IPR000048">
    <property type="entry name" value="IQ_motif_EF-hand-BS"/>
</dbReference>
<evidence type="ECO:0000256" key="1">
    <source>
        <dbReference type="SAM" id="MobiDB-lite"/>
    </source>
</evidence>
<dbReference type="EMBL" id="JAPCXB010000045">
    <property type="protein sequence ID" value="KAJ1612543.1"/>
    <property type="molecule type" value="Genomic_DNA"/>
</dbReference>